<evidence type="ECO:0000256" key="3">
    <source>
        <dbReference type="ARBA" id="ARBA00022475"/>
    </source>
</evidence>
<keyword evidence="5 7" id="KW-1133">Transmembrane helix</keyword>
<dbReference type="KEGG" id="shi:Shel_23950"/>
<feature type="domain" description="Major facilitator superfamily (MFS) profile" evidence="8">
    <location>
        <begin position="9"/>
        <end position="456"/>
    </location>
</feature>
<evidence type="ECO:0000256" key="7">
    <source>
        <dbReference type="SAM" id="Phobius"/>
    </source>
</evidence>
<keyword evidence="3" id="KW-1003">Cell membrane</keyword>
<feature type="transmembrane region" description="Helical" evidence="7">
    <location>
        <begin position="274"/>
        <end position="296"/>
    </location>
</feature>
<name>C7N1W3_SLAHD</name>
<dbReference type="Gene3D" id="1.20.1250.20">
    <property type="entry name" value="MFS general substrate transporter like domains"/>
    <property type="match status" value="2"/>
</dbReference>
<dbReference type="CDD" id="cd17321">
    <property type="entry name" value="MFS_MMR_MDR_like"/>
    <property type="match status" value="1"/>
</dbReference>
<keyword evidence="4 7" id="KW-0812">Transmembrane</keyword>
<dbReference type="GO" id="GO:0022857">
    <property type="term" value="F:transmembrane transporter activity"/>
    <property type="evidence" value="ECO:0007669"/>
    <property type="project" value="InterPro"/>
</dbReference>
<accession>C7N1W3</accession>
<gene>
    <name evidence="9" type="ordered locus">Shel_23950</name>
</gene>
<reference evidence="9 10" key="1">
    <citation type="journal article" date="2009" name="Stand. Genomic Sci.">
        <title>Complete genome sequence of Slackia heliotrinireducens type strain (RHS 1).</title>
        <authorList>
            <person name="Pukall R."/>
            <person name="Lapidus A."/>
            <person name="Nolan M."/>
            <person name="Copeland A."/>
            <person name="Glavina Del Rio T."/>
            <person name="Lucas S."/>
            <person name="Chen F."/>
            <person name="Tice H."/>
            <person name="Cheng J.F."/>
            <person name="Chertkov O."/>
            <person name="Bruce D."/>
            <person name="Goodwin L."/>
            <person name="Kuske C."/>
            <person name="Brettin T."/>
            <person name="Detter J.C."/>
            <person name="Han C."/>
            <person name="Pitluck S."/>
            <person name="Pati A."/>
            <person name="Mavrommatis K."/>
            <person name="Ivanova N."/>
            <person name="Ovchinnikova G."/>
            <person name="Chen A."/>
            <person name="Palaniappan K."/>
            <person name="Schneider S."/>
            <person name="Rohde M."/>
            <person name="Chain P."/>
            <person name="D'haeseleer P."/>
            <person name="Goker M."/>
            <person name="Bristow J."/>
            <person name="Eisen J.A."/>
            <person name="Markowitz V."/>
            <person name="Kyrpides N.C."/>
            <person name="Klenk H.P."/>
            <person name="Hugenholtz P."/>
        </authorList>
    </citation>
    <scope>NUCLEOTIDE SEQUENCE [LARGE SCALE GENOMIC DNA]</scope>
    <source>
        <strain evidence="10">ATCC 29202 / DSM 20476 / NCTC 11029 / RHS 1</strain>
    </source>
</reference>
<dbReference type="RefSeq" id="WP_012799504.1">
    <property type="nucleotide sequence ID" value="NC_013165.1"/>
</dbReference>
<feature type="transmembrane region" description="Helical" evidence="7">
    <location>
        <begin position="167"/>
        <end position="190"/>
    </location>
</feature>
<dbReference type="InterPro" id="IPR011701">
    <property type="entry name" value="MFS"/>
</dbReference>
<keyword evidence="2" id="KW-0813">Transport</keyword>
<feature type="transmembrane region" description="Helical" evidence="7">
    <location>
        <begin position="44"/>
        <end position="63"/>
    </location>
</feature>
<evidence type="ECO:0000256" key="2">
    <source>
        <dbReference type="ARBA" id="ARBA00022448"/>
    </source>
</evidence>
<dbReference type="HOGENOM" id="CLU_000960_28_3_11"/>
<feature type="transmembrane region" description="Helical" evidence="7">
    <location>
        <begin position="234"/>
        <end position="253"/>
    </location>
</feature>
<evidence type="ECO:0000313" key="9">
    <source>
        <dbReference type="EMBL" id="ACV23404.1"/>
    </source>
</evidence>
<dbReference type="Pfam" id="PF07690">
    <property type="entry name" value="MFS_1"/>
    <property type="match status" value="1"/>
</dbReference>
<feature type="transmembrane region" description="Helical" evidence="7">
    <location>
        <begin position="134"/>
        <end position="161"/>
    </location>
</feature>
<feature type="transmembrane region" description="Helical" evidence="7">
    <location>
        <begin position="100"/>
        <end position="122"/>
    </location>
</feature>
<dbReference type="PROSITE" id="PS50850">
    <property type="entry name" value="MFS"/>
    <property type="match status" value="1"/>
</dbReference>
<keyword evidence="10" id="KW-1185">Reference proteome</keyword>
<evidence type="ECO:0000256" key="6">
    <source>
        <dbReference type="ARBA" id="ARBA00023136"/>
    </source>
</evidence>
<keyword evidence="6 7" id="KW-0472">Membrane</keyword>
<organism evidence="9 10">
    <name type="scientific">Slackia heliotrinireducens (strain ATCC 29202 / DSM 20476 / NCTC 11029 / RHS 1)</name>
    <name type="common">Peptococcus heliotrinreducens</name>
    <dbReference type="NCBI Taxonomy" id="471855"/>
    <lineage>
        <taxon>Bacteria</taxon>
        <taxon>Bacillati</taxon>
        <taxon>Actinomycetota</taxon>
        <taxon>Coriobacteriia</taxon>
        <taxon>Eggerthellales</taxon>
        <taxon>Eggerthellaceae</taxon>
        <taxon>Slackia</taxon>
    </lineage>
</organism>
<feature type="transmembrane region" description="Helical" evidence="7">
    <location>
        <begin position="337"/>
        <end position="356"/>
    </location>
</feature>
<dbReference type="STRING" id="471855.Shel_23950"/>
<dbReference type="SUPFAM" id="SSF103473">
    <property type="entry name" value="MFS general substrate transporter"/>
    <property type="match status" value="1"/>
</dbReference>
<evidence type="ECO:0000256" key="4">
    <source>
        <dbReference type="ARBA" id="ARBA00022692"/>
    </source>
</evidence>
<feature type="transmembrane region" description="Helical" evidence="7">
    <location>
        <begin position="75"/>
        <end position="94"/>
    </location>
</feature>
<proteinExistence type="predicted"/>
<dbReference type="EMBL" id="CP001684">
    <property type="protein sequence ID" value="ACV23404.1"/>
    <property type="molecule type" value="Genomic_DNA"/>
</dbReference>
<dbReference type="GO" id="GO:0005886">
    <property type="term" value="C:plasma membrane"/>
    <property type="evidence" value="ECO:0007669"/>
    <property type="project" value="UniProtKB-SubCell"/>
</dbReference>
<feature type="transmembrane region" description="Helical" evidence="7">
    <location>
        <begin position="435"/>
        <end position="453"/>
    </location>
</feature>
<dbReference type="Proteomes" id="UP000002026">
    <property type="component" value="Chromosome"/>
</dbReference>
<feature type="transmembrane region" description="Helical" evidence="7">
    <location>
        <begin position="362"/>
        <end position="389"/>
    </location>
</feature>
<feature type="transmembrane region" description="Helical" evidence="7">
    <location>
        <begin position="308"/>
        <end position="325"/>
    </location>
</feature>
<protein>
    <submittedName>
        <fullName evidence="9">Arabinose efflux permease family protein</fullName>
    </submittedName>
</protein>
<comment type="subcellular location">
    <subcellularLocation>
        <location evidence="1">Cell membrane</location>
        <topology evidence="1">Multi-pass membrane protein</topology>
    </subcellularLocation>
</comment>
<dbReference type="InterPro" id="IPR036259">
    <property type="entry name" value="MFS_trans_sf"/>
</dbReference>
<feature type="transmembrane region" description="Helical" evidence="7">
    <location>
        <begin position="12"/>
        <end position="32"/>
    </location>
</feature>
<dbReference type="AlphaFoldDB" id="C7N1W3"/>
<dbReference type="PANTHER" id="PTHR42718">
    <property type="entry name" value="MAJOR FACILITATOR SUPERFAMILY MULTIDRUG TRANSPORTER MFSC"/>
    <property type="match status" value="1"/>
</dbReference>
<sequence>MEQRKFGRIAAVYLAGLLIGGLYVGLIAPLRTVIQADLGFGSSMGIWMVNIYTLFYAALIPVSGKLADIHGRKKVFSVCLLVFAAGALLCGLSQVAGSFVLLLVGRVIQAAGAGGIIPVATAEMGVSAPEEKRGMWLGMAAAVSGISNVLGAAVGSLVVAAVGLDSWGWAFFMCVPVCALLEAGAVLWLPDNDRQVRGRLDIPGSILLVAFLVLLLLGLTGLDFFALKESLGRPSTWVPLATALVLGVAFVLVERSVFYPMFHLEYFTDRNIALLMAASFFVGCVIISMVLIPEFAEAALGAETGSGGYYMAILGVFAVVGPPMGGKIIDKHGAKPVFIGGSLVSAAGYAFLALFVTAHPSVAAMVFGLALVGLGMGFTMGTPLNYLMLHAVPEGESSSAIATMSLIRQIGTTVAPAVFVGFVSAGAGLSGYAGMLLAVAASACIAMLLVALIQEK</sequence>
<dbReference type="PANTHER" id="PTHR42718:SF46">
    <property type="entry name" value="BLR6921 PROTEIN"/>
    <property type="match status" value="1"/>
</dbReference>
<evidence type="ECO:0000256" key="1">
    <source>
        <dbReference type="ARBA" id="ARBA00004651"/>
    </source>
</evidence>
<feature type="transmembrane region" description="Helical" evidence="7">
    <location>
        <begin position="410"/>
        <end position="429"/>
    </location>
</feature>
<evidence type="ECO:0000256" key="5">
    <source>
        <dbReference type="ARBA" id="ARBA00022989"/>
    </source>
</evidence>
<evidence type="ECO:0000313" key="10">
    <source>
        <dbReference type="Proteomes" id="UP000002026"/>
    </source>
</evidence>
<feature type="transmembrane region" description="Helical" evidence="7">
    <location>
        <begin position="202"/>
        <end position="222"/>
    </location>
</feature>
<dbReference type="eggNOG" id="COG2814">
    <property type="taxonomic scope" value="Bacteria"/>
</dbReference>
<dbReference type="InterPro" id="IPR020846">
    <property type="entry name" value="MFS_dom"/>
</dbReference>
<evidence type="ECO:0000259" key="8">
    <source>
        <dbReference type="PROSITE" id="PS50850"/>
    </source>
</evidence>